<feature type="transmembrane region" description="Helical" evidence="10">
    <location>
        <begin position="106"/>
        <end position="127"/>
    </location>
</feature>
<comment type="similarity">
    <text evidence="3">Belongs to the nicotinamide ribonucleoside (NR) uptake permease (TC 4.B.1) family.</text>
</comment>
<keyword evidence="12" id="KW-1185">Reference proteome</keyword>
<dbReference type="PANTHER" id="PTHR36122:SF2">
    <property type="entry name" value="NICOTINAMIDE RIBOSIDE TRANSPORTER PNUC"/>
    <property type="match status" value="1"/>
</dbReference>
<dbReference type="RefSeq" id="WP_408085631.1">
    <property type="nucleotide sequence ID" value="NZ_JBELPZ010000015.1"/>
</dbReference>
<feature type="transmembrane region" description="Helical" evidence="10">
    <location>
        <begin position="160"/>
        <end position="176"/>
    </location>
</feature>
<feature type="transmembrane region" description="Helical" evidence="10">
    <location>
        <begin position="43"/>
        <end position="62"/>
    </location>
</feature>
<accession>A0ABW8YYE0</accession>
<sequence>MRDLFDLLFGPYQNYTLTEKILEAVAVVLGIVSVLYSKRNSVLLYPTGLISSLIYIYLLYHWQLYGDLTINSYYVYMSIYGWVLWTGQYKKNNDCLKITKISPKDYLNCSLIFIISIIFASTIYIFFDKFGHWWSYPDIIMTGLLFVGTWLLAKRKLENWLFLIAGDVIAIPLFFIKGYALTGILNIFLTIIAIYGYKAWKKTLLNNAPVQ</sequence>
<keyword evidence="5" id="KW-0813">Transport</keyword>
<reference evidence="11 12" key="1">
    <citation type="submission" date="2024-06" db="EMBL/GenBank/DDBJ databases">
        <authorList>
            <person name="Kaempfer P."/>
            <person name="Viver T."/>
        </authorList>
    </citation>
    <scope>NUCLEOTIDE SEQUENCE [LARGE SCALE GENOMIC DNA]</scope>
    <source>
        <strain evidence="11 12">ST-119</strain>
    </source>
</reference>
<keyword evidence="9 10" id="KW-0472">Membrane</keyword>
<evidence type="ECO:0000313" key="12">
    <source>
        <dbReference type="Proteomes" id="UP001629156"/>
    </source>
</evidence>
<organism evidence="11 12">
    <name type="scientific">Flavobacterium rhizosphaerae</name>
    <dbReference type="NCBI Taxonomy" id="3163298"/>
    <lineage>
        <taxon>Bacteria</taxon>
        <taxon>Pseudomonadati</taxon>
        <taxon>Bacteroidota</taxon>
        <taxon>Flavobacteriia</taxon>
        <taxon>Flavobacteriales</taxon>
        <taxon>Flavobacteriaceae</taxon>
        <taxon>Flavobacterium</taxon>
    </lineage>
</organism>
<evidence type="ECO:0000256" key="6">
    <source>
        <dbReference type="ARBA" id="ARBA00022475"/>
    </source>
</evidence>
<evidence type="ECO:0000256" key="2">
    <source>
        <dbReference type="ARBA" id="ARBA00004651"/>
    </source>
</evidence>
<dbReference type="Pfam" id="PF04973">
    <property type="entry name" value="NMN_transporter"/>
    <property type="match status" value="1"/>
</dbReference>
<keyword evidence="6" id="KW-1003">Cell membrane</keyword>
<evidence type="ECO:0000256" key="4">
    <source>
        <dbReference type="ARBA" id="ARBA00017522"/>
    </source>
</evidence>
<keyword evidence="7 10" id="KW-0812">Transmembrane</keyword>
<evidence type="ECO:0000256" key="7">
    <source>
        <dbReference type="ARBA" id="ARBA00022692"/>
    </source>
</evidence>
<dbReference type="NCBIfam" id="TIGR01528">
    <property type="entry name" value="NMN_trans_PnuC"/>
    <property type="match status" value="1"/>
</dbReference>
<feature type="transmembrane region" description="Helical" evidence="10">
    <location>
        <begin position="133"/>
        <end position="153"/>
    </location>
</feature>
<comment type="caution">
    <text evidence="11">The sequence shown here is derived from an EMBL/GenBank/DDBJ whole genome shotgun (WGS) entry which is preliminary data.</text>
</comment>
<dbReference type="PANTHER" id="PTHR36122">
    <property type="entry name" value="NICOTINAMIDE RIBOSIDE TRANSPORTER PNUC"/>
    <property type="match status" value="1"/>
</dbReference>
<evidence type="ECO:0000256" key="10">
    <source>
        <dbReference type="SAM" id="Phobius"/>
    </source>
</evidence>
<comment type="subcellular location">
    <subcellularLocation>
        <location evidence="2">Cell membrane</location>
        <topology evidence="2">Multi-pass membrane protein</topology>
    </subcellularLocation>
</comment>
<protein>
    <recommendedName>
        <fullName evidence="4">Nicotinamide riboside transporter PnuC</fullName>
    </recommendedName>
</protein>
<evidence type="ECO:0000256" key="3">
    <source>
        <dbReference type="ARBA" id="ARBA00006669"/>
    </source>
</evidence>
<comment type="function">
    <text evidence="1">Required for nicotinamide riboside transport across the inner membrane.</text>
</comment>
<evidence type="ECO:0000256" key="1">
    <source>
        <dbReference type="ARBA" id="ARBA00002672"/>
    </source>
</evidence>
<evidence type="ECO:0000256" key="8">
    <source>
        <dbReference type="ARBA" id="ARBA00022989"/>
    </source>
</evidence>
<gene>
    <name evidence="11" type="primary">pnuC</name>
    <name evidence="11" type="ORF">ABS766_13065</name>
</gene>
<proteinExistence type="inferred from homology"/>
<feature type="transmembrane region" description="Helical" evidence="10">
    <location>
        <begin position="20"/>
        <end position="36"/>
    </location>
</feature>
<evidence type="ECO:0000256" key="5">
    <source>
        <dbReference type="ARBA" id="ARBA00022448"/>
    </source>
</evidence>
<dbReference type="Proteomes" id="UP001629156">
    <property type="component" value="Unassembled WGS sequence"/>
</dbReference>
<name>A0ABW8YYE0_9FLAO</name>
<evidence type="ECO:0000256" key="9">
    <source>
        <dbReference type="ARBA" id="ARBA00023136"/>
    </source>
</evidence>
<feature type="transmembrane region" description="Helical" evidence="10">
    <location>
        <begin position="68"/>
        <end position="85"/>
    </location>
</feature>
<evidence type="ECO:0000313" key="11">
    <source>
        <dbReference type="EMBL" id="MFL9845351.1"/>
    </source>
</evidence>
<dbReference type="InterPro" id="IPR006419">
    <property type="entry name" value="NMN_transpt_PnuC"/>
</dbReference>
<keyword evidence="8 10" id="KW-1133">Transmembrane helix</keyword>
<dbReference type="EMBL" id="JBELPZ010000015">
    <property type="protein sequence ID" value="MFL9845351.1"/>
    <property type="molecule type" value="Genomic_DNA"/>
</dbReference>
<feature type="transmembrane region" description="Helical" evidence="10">
    <location>
        <begin position="182"/>
        <end position="200"/>
    </location>
</feature>